<organism evidence="1">
    <name type="scientific">marine sediment metagenome</name>
    <dbReference type="NCBI Taxonomy" id="412755"/>
    <lineage>
        <taxon>unclassified sequences</taxon>
        <taxon>metagenomes</taxon>
        <taxon>ecological metagenomes</taxon>
    </lineage>
</organism>
<proteinExistence type="predicted"/>
<accession>A0A0F8ZFF2</accession>
<evidence type="ECO:0000313" key="1">
    <source>
        <dbReference type="EMBL" id="KKK92468.1"/>
    </source>
</evidence>
<dbReference type="AlphaFoldDB" id="A0A0F8ZFF2"/>
<comment type="caution">
    <text evidence="1">The sequence shown here is derived from an EMBL/GenBank/DDBJ whole genome shotgun (WGS) entry which is preliminary data.</text>
</comment>
<name>A0A0F8ZFF2_9ZZZZ</name>
<reference evidence="1" key="1">
    <citation type="journal article" date="2015" name="Nature">
        <title>Complex archaea that bridge the gap between prokaryotes and eukaryotes.</title>
        <authorList>
            <person name="Spang A."/>
            <person name="Saw J.H."/>
            <person name="Jorgensen S.L."/>
            <person name="Zaremba-Niedzwiedzka K."/>
            <person name="Martijn J."/>
            <person name="Lind A.E."/>
            <person name="van Eijk R."/>
            <person name="Schleper C."/>
            <person name="Guy L."/>
            <person name="Ettema T.J."/>
        </authorList>
    </citation>
    <scope>NUCLEOTIDE SEQUENCE</scope>
</reference>
<dbReference type="EMBL" id="LAZR01048199">
    <property type="protein sequence ID" value="KKK92468.1"/>
    <property type="molecule type" value="Genomic_DNA"/>
</dbReference>
<gene>
    <name evidence="1" type="ORF">LCGC14_2702680</name>
</gene>
<sequence length="46" mass="5205">MSFEDIPEDEIESYPCPECEHGNVIPKVGLIPGWECDTCSFNTEEN</sequence>
<protein>
    <submittedName>
        <fullName evidence="1">Uncharacterized protein</fullName>
    </submittedName>
</protein>